<keyword evidence="5 11" id="KW-0547">Nucleotide-binding</keyword>
<comment type="similarity">
    <text evidence="1 11">Belongs to the class-I aminoacyl-tRNA synthetase family.</text>
</comment>
<evidence type="ECO:0000256" key="4">
    <source>
        <dbReference type="ARBA" id="ARBA00022598"/>
    </source>
</evidence>
<dbReference type="InterPro" id="IPR001412">
    <property type="entry name" value="aa-tRNA-synth_I_CS"/>
</dbReference>
<dbReference type="OrthoDB" id="9810365at2"/>
<reference evidence="14 15" key="1">
    <citation type="journal article" date="2017" name="ISME J.">
        <title>Tremblaya phenacola PPER: an evolutionary beta-gammaproteobacterium collage.</title>
        <authorList>
            <person name="Gil R."/>
            <person name="Vargas-Chavez C."/>
            <person name="Lopez-Madrigal S."/>
            <person name="Santos-Garcia D."/>
            <person name="Latorre A."/>
            <person name="Moya A."/>
        </authorList>
    </citation>
    <scope>NUCLEOTIDE SEQUENCE [LARGE SCALE GENOMIC DNA]</scope>
    <source>
        <strain evidence="14 15">PPER</strain>
    </source>
</reference>
<dbReference type="CDD" id="cd07958">
    <property type="entry name" value="Anticodon_Ia_Leu_BEm"/>
    <property type="match status" value="1"/>
</dbReference>
<dbReference type="GO" id="GO:0006429">
    <property type="term" value="P:leucyl-tRNA aminoacylation"/>
    <property type="evidence" value="ECO:0007669"/>
    <property type="project" value="UniProtKB-UniRule"/>
</dbReference>
<comment type="catalytic activity">
    <reaction evidence="9">
        <text>tRNA(Leu) + L-leucine + ATP = L-leucyl-tRNA(Leu) + AMP + diphosphate</text>
        <dbReference type="Rhea" id="RHEA:11688"/>
        <dbReference type="Rhea" id="RHEA-COMP:9613"/>
        <dbReference type="Rhea" id="RHEA-COMP:9622"/>
        <dbReference type="ChEBI" id="CHEBI:30616"/>
        <dbReference type="ChEBI" id="CHEBI:33019"/>
        <dbReference type="ChEBI" id="CHEBI:57427"/>
        <dbReference type="ChEBI" id="CHEBI:78442"/>
        <dbReference type="ChEBI" id="CHEBI:78494"/>
        <dbReference type="ChEBI" id="CHEBI:456215"/>
        <dbReference type="EC" id="6.1.1.4"/>
    </reaction>
</comment>
<evidence type="ECO:0000256" key="9">
    <source>
        <dbReference type="ARBA" id="ARBA00047469"/>
    </source>
</evidence>
<dbReference type="InterPro" id="IPR002302">
    <property type="entry name" value="Leu-tRNA-ligase"/>
</dbReference>
<dbReference type="PANTHER" id="PTHR43740:SF2">
    <property type="entry name" value="LEUCINE--TRNA LIGASE, MITOCHONDRIAL"/>
    <property type="match status" value="1"/>
</dbReference>
<accession>A0A2G0V7B7</accession>
<evidence type="ECO:0000256" key="5">
    <source>
        <dbReference type="ARBA" id="ARBA00022741"/>
    </source>
</evidence>
<evidence type="ECO:0000259" key="12">
    <source>
        <dbReference type="Pfam" id="PF00133"/>
    </source>
</evidence>
<name>A0A2G0V7B7_9PROT</name>
<dbReference type="PANTHER" id="PTHR43740">
    <property type="entry name" value="LEUCYL-TRNA SYNTHETASE"/>
    <property type="match status" value="1"/>
</dbReference>
<comment type="caution">
    <text evidence="14">The sequence shown here is derived from an EMBL/GenBank/DDBJ whole genome shotgun (WGS) entry which is preliminary data.</text>
</comment>
<dbReference type="FunFam" id="1.10.730.10:FF:000002">
    <property type="entry name" value="Leucine--tRNA ligase"/>
    <property type="match status" value="1"/>
</dbReference>
<dbReference type="GO" id="GO:0002161">
    <property type="term" value="F:aminoacyl-tRNA deacylase activity"/>
    <property type="evidence" value="ECO:0007669"/>
    <property type="project" value="InterPro"/>
</dbReference>
<evidence type="ECO:0000256" key="11">
    <source>
        <dbReference type="RuleBase" id="RU363035"/>
    </source>
</evidence>
<feature type="domain" description="Aminoacyl-tRNA synthetase class Ia" evidence="12">
    <location>
        <begin position="14"/>
        <end position="228"/>
    </location>
</feature>
<dbReference type="InterPro" id="IPR009080">
    <property type="entry name" value="tRNAsynth_Ia_anticodon-bd"/>
</dbReference>
<dbReference type="AlphaFoldDB" id="A0A2G0V7B7"/>
<keyword evidence="7 11" id="KW-0648">Protein biosynthesis</keyword>
<keyword evidence="6 11" id="KW-0067">ATP-binding</keyword>
<dbReference type="InterPro" id="IPR014729">
    <property type="entry name" value="Rossmann-like_a/b/a_fold"/>
</dbReference>
<dbReference type="InterPro" id="IPR002300">
    <property type="entry name" value="aa-tRNA-synth_Ia"/>
</dbReference>
<dbReference type="EC" id="6.1.1.4" evidence="2 10"/>
<dbReference type="Pfam" id="PF00133">
    <property type="entry name" value="tRNA-synt_1"/>
    <property type="match status" value="3"/>
</dbReference>
<dbReference type="Gene3D" id="3.10.20.590">
    <property type="match status" value="1"/>
</dbReference>
<dbReference type="GO" id="GO:0004823">
    <property type="term" value="F:leucine-tRNA ligase activity"/>
    <property type="evidence" value="ECO:0007669"/>
    <property type="project" value="UniProtKB-UniRule"/>
</dbReference>
<dbReference type="Proteomes" id="UP000222818">
    <property type="component" value="Unassembled WGS sequence"/>
</dbReference>
<dbReference type="PROSITE" id="PS00178">
    <property type="entry name" value="AA_TRNA_LIGASE_I"/>
    <property type="match status" value="1"/>
</dbReference>
<evidence type="ECO:0000313" key="15">
    <source>
        <dbReference type="Proteomes" id="UP000222818"/>
    </source>
</evidence>
<sequence length="820" mass="95001">MEELYYHKEIEANIQSYWEKDQLYKATESISKGKYYCLSMLPYPSGRLHMGHIRNYTIGDVIARYQRMKGSYVLNPFGWDSFGLPAECAAATNKSIPSEWTYNNIIHMRAQLKTMGYSIDWSREVITCKPEYYKWEQWIYIYVYSKELAYKTKTVVNWCPTDKTVLANEQAVNGICWRCNKHISFKKLSQWFIKISSYADALLKGLTYLTYWPTHIKDMQRNWIGKAKSIILTVSILGLGSSICIYSIDPECLIKTSYIKISVYHYLSLLNIKKTVKEVNTDSLKDITELSAISPLTNIMLSVWVVNHIIKEYRTDITIGIPSKYIEDISFAIYHKLPTAIYISNKVPYGIPQRIGSIVNMLIKSNSCIQKITYCLKDWCISRQRSWGTPIPIYTHSKKAIAVSTKELPAILDESLLVNRYLLVARKRNVKWHKSIYLGKEAYRESDTFDTFIESSWYYVRYGCPAYIKDMIDIKASNYWLPVDQYIGGIEHAVMHLLYIRFYHKLLRDAGLVGFKYKEPVRKLFCQGMVLADAYYYVDNNISWASPLYVVAKYNSKTNLYNLFDLDGNEVKHAGIHKMSKSKNNGISPGKILELYGADALRLFIMFAAPANIDFIWNQSGIEGTYRFIIKVWSIVYEHVDLIYVLPFDINSLSKGQLLLYMDVNKAIIKLANTIEERLSFNTTIATIMKIVSNLIKLPKLKELDYSLSKEMLKLVIKIVSPFVPHLCSILWKELTNIKAIEDLYWVNLNSSYIGSIYISIIVHINNKVRGSIETSVCIRESLLIEKLYSYEKPLRYIKPNNAYKVLYIPNKAINILTLT</sequence>
<dbReference type="GO" id="GO:0005829">
    <property type="term" value="C:cytosol"/>
    <property type="evidence" value="ECO:0007669"/>
    <property type="project" value="TreeGrafter"/>
</dbReference>
<keyword evidence="8 11" id="KW-0030">Aminoacyl-tRNA synthetase</keyword>
<dbReference type="EMBL" id="MKGN01000001">
    <property type="protein sequence ID" value="PHN16366.1"/>
    <property type="molecule type" value="Genomic_DNA"/>
</dbReference>
<evidence type="ECO:0000256" key="8">
    <source>
        <dbReference type="ARBA" id="ARBA00023146"/>
    </source>
</evidence>
<feature type="domain" description="Methionyl/Valyl/Leucyl/Isoleucyl-tRNA synthetase anticodon-binding" evidence="13">
    <location>
        <begin position="664"/>
        <end position="774"/>
    </location>
</feature>
<dbReference type="SUPFAM" id="SSF47323">
    <property type="entry name" value="Anticodon-binding domain of a subclass of class I aminoacyl-tRNA synthetases"/>
    <property type="match status" value="1"/>
</dbReference>
<keyword evidence="15" id="KW-1185">Reference proteome</keyword>
<dbReference type="GO" id="GO:0005524">
    <property type="term" value="F:ATP binding"/>
    <property type="evidence" value="ECO:0007669"/>
    <property type="project" value="UniProtKB-KW"/>
</dbReference>
<evidence type="ECO:0000256" key="7">
    <source>
        <dbReference type="ARBA" id="ARBA00022917"/>
    </source>
</evidence>
<protein>
    <recommendedName>
        <fullName evidence="2 10">Leucine--tRNA ligase</fullName>
        <ecNumber evidence="2 10">6.1.1.4</ecNumber>
    </recommendedName>
</protein>
<dbReference type="Gene3D" id="2.20.28.290">
    <property type="match status" value="1"/>
</dbReference>
<dbReference type="Gene3D" id="3.40.50.620">
    <property type="entry name" value="HUPs"/>
    <property type="match status" value="2"/>
</dbReference>
<evidence type="ECO:0000256" key="3">
    <source>
        <dbReference type="ARBA" id="ARBA00022490"/>
    </source>
</evidence>
<evidence type="ECO:0000256" key="1">
    <source>
        <dbReference type="ARBA" id="ARBA00005594"/>
    </source>
</evidence>
<keyword evidence="3" id="KW-0963">Cytoplasm</keyword>
<proteinExistence type="inferred from homology"/>
<evidence type="ECO:0000256" key="6">
    <source>
        <dbReference type="ARBA" id="ARBA00022840"/>
    </source>
</evidence>
<evidence type="ECO:0000259" key="13">
    <source>
        <dbReference type="Pfam" id="PF08264"/>
    </source>
</evidence>
<feature type="domain" description="Aminoacyl-tRNA synthetase class Ia" evidence="12">
    <location>
        <begin position="376"/>
        <end position="532"/>
    </location>
</feature>
<dbReference type="SUPFAM" id="SSF50677">
    <property type="entry name" value="ValRS/IleRS/LeuRS editing domain"/>
    <property type="match status" value="1"/>
</dbReference>
<dbReference type="Gene3D" id="1.10.730.10">
    <property type="entry name" value="Isoleucyl-tRNA Synthetase, Domain 1"/>
    <property type="match status" value="2"/>
</dbReference>
<evidence type="ECO:0000256" key="10">
    <source>
        <dbReference type="NCBIfam" id="TIGR00396"/>
    </source>
</evidence>
<dbReference type="InterPro" id="IPR013155">
    <property type="entry name" value="M/V/L/I-tRNA-synth_anticd-bd"/>
</dbReference>
<evidence type="ECO:0000313" key="14">
    <source>
        <dbReference type="EMBL" id="PHN16366.1"/>
    </source>
</evidence>
<dbReference type="NCBIfam" id="TIGR00396">
    <property type="entry name" value="leuS_bact"/>
    <property type="match status" value="1"/>
</dbReference>
<dbReference type="SUPFAM" id="SSF52374">
    <property type="entry name" value="Nucleotidylyl transferase"/>
    <property type="match status" value="1"/>
</dbReference>
<dbReference type="PRINTS" id="PR00985">
    <property type="entry name" value="TRNASYNTHLEU"/>
</dbReference>
<organism evidence="14 15">
    <name type="scientific">Candidatus Tremblayella phenacoccinincola</name>
    <dbReference type="NCBI Taxonomy" id="1010676"/>
    <lineage>
        <taxon>Bacteria</taxon>
        <taxon>Pseudomonadati</taxon>
        <taxon>Pseudomonadota</taxon>
        <taxon>Betaproteobacteria</taxon>
        <taxon>Candidatus Tremblayella</taxon>
    </lineage>
</organism>
<dbReference type="CDD" id="cd00812">
    <property type="entry name" value="LeuRS_core"/>
    <property type="match status" value="1"/>
</dbReference>
<feature type="domain" description="Aminoacyl-tRNA synthetase class Ia" evidence="12">
    <location>
        <begin position="577"/>
        <end position="610"/>
    </location>
</feature>
<dbReference type="Pfam" id="PF08264">
    <property type="entry name" value="Anticodon_1"/>
    <property type="match status" value="1"/>
</dbReference>
<evidence type="ECO:0000256" key="2">
    <source>
        <dbReference type="ARBA" id="ARBA00013164"/>
    </source>
</evidence>
<gene>
    <name evidence="14" type="primary">leuS</name>
    <name evidence="14" type="ORF">TPPER_00012</name>
</gene>
<keyword evidence="4 11" id="KW-0436">Ligase</keyword>
<dbReference type="InterPro" id="IPR009008">
    <property type="entry name" value="Val/Leu/Ile-tRNA-synth_edit"/>
</dbReference>
<dbReference type="RefSeq" id="WP_099336769.1">
    <property type="nucleotide sequence ID" value="NZ_MKGN01000001.1"/>
</dbReference>